<gene>
    <name evidence="1" type="ORF">HHI36_003352</name>
</gene>
<accession>A0ABD2PD69</accession>
<evidence type="ECO:0000313" key="2">
    <source>
        <dbReference type="Proteomes" id="UP001516400"/>
    </source>
</evidence>
<dbReference type="AlphaFoldDB" id="A0ABD2PD69"/>
<sequence>MEIGDVFALQAKLEVHRRIFPNLIARTYEKTRLAKLKYLLNLNFEINNLPDIPFELLQNCQQYERIGDEFLDEYLEQIRIMIILAEKKHCKLSNVIDAI</sequence>
<name>A0ABD2PD69_9CUCU</name>
<dbReference type="EMBL" id="JABFTP020000185">
    <property type="protein sequence ID" value="KAL3288907.1"/>
    <property type="molecule type" value="Genomic_DNA"/>
</dbReference>
<keyword evidence="2" id="KW-1185">Reference proteome</keyword>
<organism evidence="1 2">
    <name type="scientific">Cryptolaemus montrouzieri</name>
    <dbReference type="NCBI Taxonomy" id="559131"/>
    <lineage>
        <taxon>Eukaryota</taxon>
        <taxon>Metazoa</taxon>
        <taxon>Ecdysozoa</taxon>
        <taxon>Arthropoda</taxon>
        <taxon>Hexapoda</taxon>
        <taxon>Insecta</taxon>
        <taxon>Pterygota</taxon>
        <taxon>Neoptera</taxon>
        <taxon>Endopterygota</taxon>
        <taxon>Coleoptera</taxon>
        <taxon>Polyphaga</taxon>
        <taxon>Cucujiformia</taxon>
        <taxon>Coccinelloidea</taxon>
        <taxon>Coccinellidae</taxon>
        <taxon>Scymninae</taxon>
        <taxon>Scymnini</taxon>
        <taxon>Cryptolaemus</taxon>
    </lineage>
</organism>
<proteinExistence type="predicted"/>
<comment type="caution">
    <text evidence="1">The sequence shown here is derived from an EMBL/GenBank/DDBJ whole genome shotgun (WGS) entry which is preliminary data.</text>
</comment>
<reference evidence="1 2" key="1">
    <citation type="journal article" date="2021" name="BMC Biol.">
        <title>Horizontally acquired antibacterial genes associated with adaptive radiation of ladybird beetles.</title>
        <authorList>
            <person name="Li H.S."/>
            <person name="Tang X.F."/>
            <person name="Huang Y.H."/>
            <person name="Xu Z.Y."/>
            <person name="Chen M.L."/>
            <person name="Du X.Y."/>
            <person name="Qiu B.Y."/>
            <person name="Chen P.T."/>
            <person name="Zhang W."/>
            <person name="Slipinski A."/>
            <person name="Escalona H.E."/>
            <person name="Waterhouse R.M."/>
            <person name="Zwick A."/>
            <person name="Pang H."/>
        </authorList>
    </citation>
    <scope>NUCLEOTIDE SEQUENCE [LARGE SCALE GENOMIC DNA]</scope>
    <source>
        <strain evidence="1">SYSU2018</strain>
    </source>
</reference>
<protein>
    <submittedName>
        <fullName evidence="1">Uncharacterized protein</fullName>
    </submittedName>
</protein>
<dbReference type="Proteomes" id="UP001516400">
    <property type="component" value="Unassembled WGS sequence"/>
</dbReference>
<evidence type="ECO:0000313" key="1">
    <source>
        <dbReference type="EMBL" id="KAL3288907.1"/>
    </source>
</evidence>